<comment type="similarity">
    <text evidence="2">In the C-terminal section; belongs to the UPF0157 (GrpB) family.</text>
</comment>
<dbReference type="InterPro" id="IPR007344">
    <property type="entry name" value="GrpB/CoaE"/>
</dbReference>
<dbReference type="PANTHER" id="PTHR34822:SF1">
    <property type="entry name" value="GRPB FAMILY PROTEIN"/>
    <property type="match status" value="1"/>
</dbReference>
<dbReference type="PROSITE" id="PS51219">
    <property type="entry name" value="DPCK"/>
    <property type="match status" value="1"/>
</dbReference>
<evidence type="ECO:0000313" key="8">
    <source>
        <dbReference type="Proteomes" id="UP000256253"/>
    </source>
</evidence>
<dbReference type="InterPro" id="IPR043519">
    <property type="entry name" value="NT_sf"/>
</dbReference>
<dbReference type="GO" id="GO:0005737">
    <property type="term" value="C:cytoplasm"/>
    <property type="evidence" value="ECO:0007669"/>
    <property type="project" value="UniProtKB-SubCell"/>
</dbReference>
<accession>A0A3D9UST2</accession>
<organism evidence="7 8">
    <name type="scientific">Calidifontibacter indicus</name>
    <dbReference type="NCBI Taxonomy" id="419650"/>
    <lineage>
        <taxon>Bacteria</taxon>
        <taxon>Bacillati</taxon>
        <taxon>Actinomycetota</taxon>
        <taxon>Actinomycetes</taxon>
        <taxon>Micrococcales</taxon>
        <taxon>Dermacoccaceae</taxon>
        <taxon>Calidifontibacter</taxon>
    </lineage>
</organism>
<keyword evidence="5" id="KW-0808">Transferase</keyword>
<proteinExistence type="inferred from homology"/>
<keyword evidence="5 7" id="KW-0418">Kinase</keyword>
<dbReference type="Gene3D" id="3.30.460.10">
    <property type="entry name" value="Beta Polymerase, domain 2"/>
    <property type="match status" value="1"/>
</dbReference>
<comment type="function">
    <text evidence="5">Catalyzes the phosphorylation of the 3'-hydroxyl group of dephosphocoenzyme A to form coenzyme A.</text>
</comment>
<dbReference type="Pfam" id="PF01121">
    <property type="entry name" value="CoaE"/>
    <property type="match status" value="1"/>
</dbReference>
<dbReference type="EC" id="2.7.1.24" evidence="5 6"/>
<dbReference type="NCBIfam" id="NF002879">
    <property type="entry name" value="PRK03333.1"/>
    <property type="match status" value="1"/>
</dbReference>
<name>A0A3D9UST2_9MICO</name>
<evidence type="ECO:0000256" key="4">
    <source>
        <dbReference type="ARBA" id="ARBA00022840"/>
    </source>
</evidence>
<feature type="binding site" evidence="5">
    <location>
        <begin position="10"/>
        <end position="15"/>
    </location>
    <ligand>
        <name>ATP</name>
        <dbReference type="ChEBI" id="CHEBI:30616"/>
    </ligand>
</feature>
<evidence type="ECO:0000313" key="7">
    <source>
        <dbReference type="EMBL" id="REF31040.1"/>
    </source>
</evidence>
<dbReference type="AlphaFoldDB" id="A0A3D9UST2"/>
<dbReference type="Pfam" id="PF04229">
    <property type="entry name" value="GrpB"/>
    <property type="match status" value="1"/>
</dbReference>
<keyword evidence="5" id="KW-0173">Coenzyme A biosynthesis</keyword>
<comment type="subcellular location">
    <subcellularLocation>
        <location evidence="5">Cytoplasm</location>
    </subcellularLocation>
</comment>
<sequence>MRIGLTGGIGSGKSTVSKVLAGLGAVIVDADLIAREVVEPGTPGLAAIRAEFGAEVLQPDGSLDRPALGAVVFADPERRRALEAITHPLIGQRTQELFAQAPTDAVVVHDMPLLVELGQTDGYHLMLIVDVPEEVRLTRLVEQRGMAEADARARIGAQATDAQRREAADVLLDNSGTPEQLTESLTSLWHNRIRPYADNLVADRAVRRPDAVTITEPDPTWAAQGRRLSRRLVHQLGRAGFEVEVDHIGSTSVPGLAAKDVIDLQVRVSDLGIAETPTFREALRAAGFVDLRPNQDEPKPWAPDPEQWRKLYANGADPARVTHLHVRTASGPAAQVALQFRDWLRAHDAERDAYAAVKREIARAHPGGSPETKQDYVQAKEPWFAQALPRAREWARATGWANPSTH</sequence>
<comment type="pathway">
    <text evidence="5">Cofactor biosynthesis; coenzyme A biosynthesis; CoA from (R)-pantothenate: step 5/5.</text>
</comment>
<dbReference type="GO" id="GO:0005524">
    <property type="term" value="F:ATP binding"/>
    <property type="evidence" value="ECO:0007669"/>
    <property type="project" value="UniProtKB-UniRule"/>
</dbReference>
<keyword evidence="8" id="KW-1185">Reference proteome</keyword>
<keyword evidence="3 5" id="KW-0547">Nucleotide-binding</keyword>
<dbReference type="PANTHER" id="PTHR34822">
    <property type="entry name" value="GRPB DOMAIN PROTEIN (AFU_ORTHOLOGUE AFUA_1G01530)"/>
    <property type="match status" value="1"/>
</dbReference>
<dbReference type="Gene3D" id="3.40.50.300">
    <property type="entry name" value="P-loop containing nucleotide triphosphate hydrolases"/>
    <property type="match status" value="1"/>
</dbReference>
<dbReference type="GO" id="GO:0004140">
    <property type="term" value="F:dephospho-CoA kinase activity"/>
    <property type="evidence" value="ECO:0007669"/>
    <property type="project" value="UniProtKB-UniRule"/>
</dbReference>
<dbReference type="Proteomes" id="UP000256253">
    <property type="component" value="Unassembled WGS sequence"/>
</dbReference>
<evidence type="ECO:0000256" key="1">
    <source>
        <dbReference type="ARBA" id="ARBA00008826"/>
    </source>
</evidence>
<reference evidence="7 8" key="1">
    <citation type="submission" date="2018-08" db="EMBL/GenBank/DDBJ databases">
        <title>Sequencing the genomes of 1000 actinobacteria strains.</title>
        <authorList>
            <person name="Klenk H.-P."/>
        </authorList>
    </citation>
    <scope>NUCLEOTIDE SEQUENCE [LARGE SCALE GENOMIC DNA]</scope>
    <source>
        <strain evidence="7 8">DSM 22967</strain>
    </source>
</reference>
<keyword evidence="4 5" id="KW-0067">ATP-binding</keyword>
<evidence type="ECO:0000256" key="3">
    <source>
        <dbReference type="ARBA" id="ARBA00022741"/>
    </source>
</evidence>
<comment type="caution">
    <text evidence="7">The sequence shown here is derived from an EMBL/GenBank/DDBJ whole genome shotgun (WGS) entry which is preliminary data.</text>
</comment>
<dbReference type="NCBIfam" id="TIGR00152">
    <property type="entry name" value="dephospho-CoA kinase"/>
    <property type="match status" value="1"/>
</dbReference>
<dbReference type="SUPFAM" id="SSF52540">
    <property type="entry name" value="P-loop containing nucleoside triphosphate hydrolases"/>
    <property type="match status" value="1"/>
</dbReference>
<dbReference type="UniPathway" id="UPA00241">
    <property type="reaction ID" value="UER00356"/>
</dbReference>
<keyword evidence="5" id="KW-0963">Cytoplasm</keyword>
<gene>
    <name evidence="5" type="primary">coaE</name>
    <name evidence="7" type="ORF">DFJ65_2081</name>
</gene>
<evidence type="ECO:0000256" key="6">
    <source>
        <dbReference type="NCBIfam" id="TIGR00152"/>
    </source>
</evidence>
<comment type="similarity">
    <text evidence="5">Belongs to the CoaE family.</text>
</comment>
<comment type="similarity">
    <text evidence="1">In the N-terminal section; belongs to the CoaE family.</text>
</comment>
<evidence type="ECO:0000256" key="5">
    <source>
        <dbReference type="HAMAP-Rule" id="MF_00376"/>
    </source>
</evidence>
<dbReference type="GO" id="GO:0015937">
    <property type="term" value="P:coenzyme A biosynthetic process"/>
    <property type="evidence" value="ECO:0007669"/>
    <property type="project" value="UniProtKB-UniRule"/>
</dbReference>
<dbReference type="InterPro" id="IPR001977">
    <property type="entry name" value="Depp_CoAkinase"/>
</dbReference>
<dbReference type="EMBL" id="QTUA01000001">
    <property type="protein sequence ID" value="REF31040.1"/>
    <property type="molecule type" value="Genomic_DNA"/>
</dbReference>
<dbReference type="CDD" id="cd02022">
    <property type="entry name" value="DPCK"/>
    <property type="match status" value="1"/>
</dbReference>
<comment type="catalytic activity">
    <reaction evidence="5">
        <text>3'-dephospho-CoA + ATP = ADP + CoA + H(+)</text>
        <dbReference type="Rhea" id="RHEA:18245"/>
        <dbReference type="ChEBI" id="CHEBI:15378"/>
        <dbReference type="ChEBI" id="CHEBI:30616"/>
        <dbReference type="ChEBI" id="CHEBI:57287"/>
        <dbReference type="ChEBI" id="CHEBI:57328"/>
        <dbReference type="ChEBI" id="CHEBI:456216"/>
        <dbReference type="EC" id="2.7.1.24"/>
    </reaction>
</comment>
<dbReference type="HAMAP" id="MF_00376">
    <property type="entry name" value="Dephospho_CoA_kinase"/>
    <property type="match status" value="1"/>
</dbReference>
<evidence type="ECO:0000256" key="2">
    <source>
        <dbReference type="ARBA" id="ARBA00011058"/>
    </source>
</evidence>
<dbReference type="SUPFAM" id="SSF81301">
    <property type="entry name" value="Nucleotidyltransferase"/>
    <property type="match status" value="1"/>
</dbReference>
<dbReference type="InterPro" id="IPR027417">
    <property type="entry name" value="P-loop_NTPase"/>
</dbReference>
<protein>
    <recommendedName>
        <fullName evidence="5 6">Dephospho-CoA kinase</fullName>
        <ecNumber evidence="5 6">2.7.1.24</ecNumber>
    </recommendedName>
    <alternativeName>
        <fullName evidence="5">Dephosphocoenzyme A kinase</fullName>
    </alternativeName>
</protein>